<dbReference type="GO" id="GO:0003677">
    <property type="term" value="F:DNA binding"/>
    <property type="evidence" value="ECO:0007669"/>
    <property type="project" value="UniProtKB-KW"/>
</dbReference>
<proteinExistence type="predicted"/>
<gene>
    <name evidence="6" type="ORF">TCAL_15743</name>
</gene>
<protein>
    <recommendedName>
        <fullName evidence="5">THAP-type domain-containing protein</fullName>
    </recommendedName>
</protein>
<keyword evidence="4" id="KW-0238">DNA-binding</keyword>
<evidence type="ECO:0000256" key="1">
    <source>
        <dbReference type="ARBA" id="ARBA00022723"/>
    </source>
</evidence>
<keyword evidence="1" id="KW-0479">Metal-binding</keyword>
<evidence type="ECO:0000313" key="7">
    <source>
        <dbReference type="Proteomes" id="UP000318571"/>
    </source>
</evidence>
<dbReference type="SUPFAM" id="SSF57716">
    <property type="entry name" value="Glucocorticoid receptor-like (DNA-binding domain)"/>
    <property type="match status" value="1"/>
</dbReference>
<evidence type="ECO:0000259" key="5">
    <source>
        <dbReference type="Pfam" id="PF05485"/>
    </source>
</evidence>
<evidence type="ECO:0000313" key="6">
    <source>
        <dbReference type="EMBL" id="TRY73880.1"/>
    </source>
</evidence>
<dbReference type="Pfam" id="PF05485">
    <property type="entry name" value="THAP"/>
    <property type="match status" value="1"/>
</dbReference>
<dbReference type="AlphaFoldDB" id="A0A553P893"/>
<comment type="caution">
    <text evidence="6">The sequence shown here is derived from an EMBL/GenBank/DDBJ whole genome shotgun (WGS) entry which is preliminary data.</text>
</comment>
<feature type="domain" description="THAP-type" evidence="5">
    <location>
        <begin position="17"/>
        <end position="50"/>
    </location>
</feature>
<organism evidence="6 7">
    <name type="scientific">Tigriopus californicus</name>
    <name type="common">Marine copepod</name>
    <dbReference type="NCBI Taxonomy" id="6832"/>
    <lineage>
        <taxon>Eukaryota</taxon>
        <taxon>Metazoa</taxon>
        <taxon>Ecdysozoa</taxon>
        <taxon>Arthropoda</taxon>
        <taxon>Crustacea</taxon>
        <taxon>Multicrustacea</taxon>
        <taxon>Hexanauplia</taxon>
        <taxon>Copepoda</taxon>
        <taxon>Harpacticoida</taxon>
        <taxon>Harpacticidae</taxon>
        <taxon>Tigriopus</taxon>
    </lineage>
</organism>
<reference evidence="6 7" key="1">
    <citation type="journal article" date="2018" name="Nat. Ecol. Evol.">
        <title>Genomic signatures of mitonuclear coevolution across populations of Tigriopus californicus.</title>
        <authorList>
            <person name="Barreto F.S."/>
            <person name="Watson E.T."/>
            <person name="Lima T.G."/>
            <person name="Willett C.S."/>
            <person name="Edmands S."/>
            <person name="Li W."/>
            <person name="Burton R.S."/>
        </authorList>
    </citation>
    <scope>NUCLEOTIDE SEQUENCE [LARGE SCALE GENOMIC DNA]</scope>
    <source>
        <strain evidence="6 7">San Diego</strain>
    </source>
</reference>
<dbReference type="Proteomes" id="UP000318571">
    <property type="component" value="Chromosome 3"/>
</dbReference>
<evidence type="ECO:0000256" key="4">
    <source>
        <dbReference type="ARBA" id="ARBA00023125"/>
    </source>
</evidence>
<keyword evidence="7" id="KW-1185">Reference proteome</keyword>
<dbReference type="GO" id="GO:0008270">
    <property type="term" value="F:zinc ion binding"/>
    <property type="evidence" value="ECO:0007669"/>
    <property type="project" value="UniProtKB-KW"/>
</dbReference>
<dbReference type="EMBL" id="VCGU01000007">
    <property type="protein sequence ID" value="TRY73880.1"/>
    <property type="molecule type" value="Genomic_DNA"/>
</dbReference>
<evidence type="ECO:0000256" key="3">
    <source>
        <dbReference type="ARBA" id="ARBA00022833"/>
    </source>
</evidence>
<keyword evidence="2" id="KW-0863">Zinc-finger</keyword>
<sequence>MPKESASHKKRKNGTYCCVVDCRKSQRVDGSRGIKYHSFPTDEKRYYQWCPGSAHLTSLEV</sequence>
<name>A0A553P893_TIGCA</name>
<evidence type="ECO:0000256" key="2">
    <source>
        <dbReference type="ARBA" id="ARBA00022771"/>
    </source>
</evidence>
<dbReference type="InterPro" id="IPR006612">
    <property type="entry name" value="THAP_Znf"/>
</dbReference>
<keyword evidence="3" id="KW-0862">Zinc</keyword>
<accession>A0A553P893</accession>